<protein>
    <submittedName>
        <fullName evidence="2">Uncharacterized protein</fullName>
    </submittedName>
</protein>
<evidence type="ECO:0000256" key="1">
    <source>
        <dbReference type="SAM" id="MobiDB-lite"/>
    </source>
</evidence>
<name>A0AAW1G5U9_ZOAVI</name>
<evidence type="ECO:0000313" key="2">
    <source>
        <dbReference type="EMBL" id="KAK9541494.1"/>
    </source>
</evidence>
<reference evidence="2 3" key="1">
    <citation type="journal article" date="2024" name="Genome Biol. Evol.">
        <title>Chromosome-level genome assembly of the viviparous eelpout Zoarces viviparus.</title>
        <authorList>
            <person name="Fuhrmann N."/>
            <person name="Brasseur M.V."/>
            <person name="Bakowski C.E."/>
            <person name="Podsiadlowski L."/>
            <person name="Prost S."/>
            <person name="Krehenwinkel H."/>
            <person name="Mayer C."/>
        </authorList>
    </citation>
    <scope>NUCLEOTIDE SEQUENCE [LARGE SCALE GENOMIC DNA]</scope>
    <source>
        <strain evidence="2">NO-MEL_2022_Ind0_liver</strain>
    </source>
</reference>
<proteinExistence type="predicted"/>
<comment type="caution">
    <text evidence="2">The sequence shown here is derived from an EMBL/GenBank/DDBJ whole genome shotgun (WGS) entry which is preliminary data.</text>
</comment>
<evidence type="ECO:0000313" key="3">
    <source>
        <dbReference type="Proteomes" id="UP001488805"/>
    </source>
</evidence>
<dbReference type="AlphaFoldDB" id="A0AAW1G5U9"/>
<sequence length="74" mass="7579">MGVKVLSAAPMARTPLCFEGKEGAAVLFGSLAAGLLTPMQQRGPEQDISSGVGGCLYPSVSRTSQPPGRSSYAH</sequence>
<dbReference type="Proteomes" id="UP001488805">
    <property type="component" value="Unassembled WGS sequence"/>
</dbReference>
<feature type="compositionally biased region" description="Polar residues" evidence="1">
    <location>
        <begin position="60"/>
        <end position="74"/>
    </location>
</feature>
<gene>
    <name evidence="2" type="ORF">VZT92_001529</name>
</gene>
<organism evidence="2 3">
    <name type="scientific">Zoarces viviparus</name>
    <name type="common">Viviparous eelpout</name>
    <name type="synonym">Blennius viviparus</name>
    <dbReference type="NCBI Taxonomy" id="48416"/>
    <lineage>
        <taxon>Eukaryota</taxon>
        <taxon>Metazoa</taxon>
        <taxon>Chordata</taxon>
        <taxon>Craniata</taxon>
        <taxon>Vertebrata</taxon>
        <taxon>Euteleostomi</taxon>
        <taxon>Actinopterygii</taxon>
        <taxon>Neopterygii</taxon>
        <taxon>Teleostei</taxon>
        <taxon>Neoteleostei</taxon>
        <taxon>Acanthomorphata</taxon>
        <taxon>Eupercaria</taxon>
        <taxon>Perciformes</taxon>
        <taxon>Cottioidei</taxon>
        <taxon>Zoarcales</taxon>
        <taxon>Zoarcidae</taxon>
        <taxon>Zoarcinae</taxon>
        <taxon>Zoarces</taxon>
    </lineage>
</organism>
<dbReference type="EMBL" id="JBCEZU010000002">
    <property type="protein sequence ID" value="KAK9541494.1"/>
    <property type="molecule type" value="Genomic_DNA"/>
</dbReference>
<accession>A0AAW1G5U9</accession>
<keyword evidence="3" id="KW-1185">Reference proteome</keyword>
<feature type="region of interest" description="Disordered" evidence="1">
    <location>
        <begin position="41"/>
        <end position="74"/>
    </location>
</feature>